<reference evidence="2 3" key="2">
    <citation type="submission" date="2019-06" db="EMBL/GenBank/DDBJ databases">
        <title>Martelella lutilitoris sp. nov., isolated from a tidal mudflat.</title>
        <authorList>
            <person name="Kim Y.-J."/>
        </authorList>
    </citation>
    <scope>NUCLEOTIDE SEQUENCE [LARGE SCALE GENOMIC DNA]</scope>
    <source>
        <strain evidence="2 3">GH2-6</strain>
    </source>
</reference>
<protein>
    <submittedName>
        <fullName evidence="2">Phage portal protein</fullName>
    </submittedName>
</protein>
<proteinExistence type="predicted"/>
<dbReference type="InterPro" id="IPR006427">
    <property type="entry name" value="Portal_HK97"/>
</dbReference>
<accession>A0A5C4JM22</accession>
<dbReference type="Gene3D" id="3.40.140.120">
    <property type="match status" value="1"/>
</dbReference>
<dbReference type="NCBIfam" id="TIGR01537">
    <property type="entry name" value="portal_HK97"/>
    <property type="match status" value="1"/>
</dbReference>
<evidence type="ECO:0000313" key="3">
    <source>
        <dbReference type="Proteomes" id="UP000307874"/>
    </source>
</evidence>
<comment type="caution">
    <text evidence="2">The sequence shown here is derived from an EMBL/GenBank/DDBJ whole genome shotgun (WGS) entry which is preliminary data.</text>
</comment>
<dbReference type="EMBL" id="VCLB01000010">
    <property type="protein sequence ID" value="TNB46525.1"/>
    <property type="molecule type" value="Genomic_DNA"/>
</dbReference>
<name>A0A5C4JM22_9HYPH</name>
<gene>
    <name evidence="2" type="ORF">FF124_18095</name>
</gene>
<dbReference type="OrthoDB" id="7592047at2"/>
<evidence type="ECO:0000256" key="1">
    <source>
        <dbReference type="SAM" id="MobiDB-lite"/>
    </source>
</evidence>
<keyword evidence="3" id="KW-1185">Reference proteome</keyword>
<feature type="region of interest" description="Disordered" evidence="1">
    <location>
        <begin position="364"/>
        <end position="410"/>
    </location>
</feature>
<dbReference type="InterPro" id="IPR006944">
    <property type="entry name" value="Phage/GTA_portal"/>
</dbReference>
<reference evidence="2 3" key="1">
    <citation type="submission" date="2019-05" db="EMBL/GenBank/DDBJ databases">
        <authorList>
            <person name="Lee S.D."/>
        </authorList>
    </citation>
    <scope>NUCLEOTIDE SEQUENCE [LARGE SCALE GENOMIC DNA]</scope>
    <source>
        <strain evidence="2 3">GH2-6</strain>
    </source>
</reference>
<dbReference type="Gene3D" id="1.20.1270.210">
    <property type="match status" value="1"/>
</dbReference>
<sequence>MLQFFKKSGRVRADQKSLGDPTEAEYSLFTGGALPGSTVSLAVALTVPAVQSAIRLVSEACATLDIIVERRDGENWKADPNHPIAALLESGPNDWTSTFELVRDLVATALTHDRGGVAWVNRIDGEAREIIRYEPAHATVDFSTDGRQEPSFKINNRAEDARNIVHLRGPFGRSCLALAADAIGAAKDMESHAGKLFKNGARPAGVIEMVKGIGDDGLKKMAAAWRKAHEGPDNAGRTAILWDGATFRPITLTSTDAQFLENRKFQIVEIARAFRVPPSMIYDLDRATWSNSEQMGKEFLSYTLEPWLRALEGALRRSLFLPEERGQYRIRFDRDDLTRADLTDRATAINGLIASRVLNPNEGRAWLDLPPREGGEEYANPNTGSNQPGLGHNGGPALDDQTEDRANGPE</sequence>
<dbReference type="AlphaFoldDB" id="A0A5C4JM22"/>
<dbReference type="Gene3D" id="3.30.1120.70">
    <property type="match status" value="1"/>
</dbReference>
<evidence type="ECO:0000313" key="2">
    <source>
        <dbReference type="EMBL" id="TNB46525.1"/>
    </source>
</evidence>
<dbReference type="Proteomes" id="UP000307874">
    <property type="component" value="Unassembled WGS sequence"/>
</dbReference>
<dbReference type="Pfam" id="PF04860">
    <property type="entry name" value="Phage_portal"/>
    <property type="match status" value="1"/>
</dbReference>
<organism evidence="2 3">
    <name type="scientific">Martelella lutilitoris</name>
    <dbReference type="NCBI Taxonomy" id="2583532"/>
    <lineage>
        <taxon>Bacteria</taxon>
        <taxon>Pseudomonadati</taxon>
        <taxon>Pseudomonadota</taxon>
        <taxon>Alphaproteobacteria</taxon>
        <taxon>Hyphomicrobiales</taxon>
        <taxon>Aurantimonadaceae</taxon>
        <taxon>Martelella</taxon>
    </lineage>
</organism>